<evidence type="ECO:0000256" key="1">
    <source>
        <dbReference type="ARBA" id="ARBA00022679"/>
    </source>
</evidence>
<keyword evidence="1 4" id="KW-0808">Transferase</keyword>
<dbReference type="Gene3D" id="3.40.50.2000">
    <property type="entry name" value="Glycogen Phosphorylase B"/>
    <property type="match status" value="2"/>
</dbReference>
<proteinExistence type="predicted"/>
<dbReference type="EMBL" id="JACDZE010000002">
    <property type="protein sequence ID" value="MBA5629800.1"/>
    <property type="molecule type" value="Genomic_DNA"/>
</dbReference>
<comment type="caution">
    <text evidence="4">The sequence shown here is derived from an EMBL/GenBank/DDBJ whole genome shotgun (WGS) entry which is preliminary data.</text>
</comment>
<name>A0A838ZP41_9FLAO</name>
<dbReference type="GO" id="GO:0016757">
    <property type="term" value="F:glycosyltransferase activity"/>
    <property type="evidence" value="ECO:0007669"/>
    <property type="project" value="InterPro"/>
</dbReference>
<feature type="domain" description="Glycosyltransferase subfamily 4-like N-terminal" evidence="3">
    <location>
        <begin position="109"/>
        <end position="234"/>
    </location>
</feature>
<evidence type="ECO:0000313" key="4">
    <source>
        <dbReference type="EMBL" id="MBA5629800.1"/>
    </source>
</evidence>
<dbReference type="InterPro" id="IPR001296">
    <property type="entry name" value="Glyco_trans_1"/>
</dbReference>
<evidence type="ECO:0000259" key="3">
    <source>
        <dbReference type="Pfam" id="PF13439"/>
    </source>
</evidence>
<dbReference type="PANTHER" id="PTHR46401">
    <property type="entry name" value="GLYCOSYLTRANSFERASE WBBK-RELATED"/>
    <property type="match status" value="1"/>
</dbReference>
<protein>
    <submittedName>
        <fullName evidence="4">Glycosyltransferase family 4 protein</fullName>
    </submittedName>
</protein>
<dbReference type="Pfam" id="PF13439">
    <property type="entry name" value="Glyco_transf_4"/>
    <property type="match status" value="1"/>
</dbReference>
<gene>
    <name evidence="4" type="ORF">HU137_08470</name>
</gene>
<dbReference type="Pfam" id="PF00534">
    <property type="entry name" value="Glycos_transf_1"/>
    <property type="match status" value="1"/>
</dbReference>
<dbReference type="AlphaFoldDB" id="A0A838ZP41"/>
<dbReference type="RefSeq" id="WP_182043410.1">
    <property type="nucleotide sequence ID" value="NZ_JACDZE010000002.1"/>
</dbReference>
<sequence>MSLKRVLIITYYWPPAGGPGVQRWLKFAKYLPEFGIEPIIYTPENPSYPIIDESLLKEFSPDLKVVKTKIWEPYQIAEKLNPKSKDYKAGHFEKPKNQSFLTKLSVFIRGNFFIPDARQYWVKPSVRFLRKYLKENEIDTVVTTGPPHSLHLIGLKLKQFDSNLKWLADFRDPWTQISYHSELKLTRFAQKSHEIMELKVLQNADAVIATSFTDGENYQKLGAKRVEVITNGFEESDFRSTIYEVRSTKFKITYSGGLEIARNPDNLWKVLGELKSENSEFAEDLELEFVGNLSQEVENSIQKYNLINNLIKVGYVSHKESIIKIKNTDLLLLTNFPDEKSKGIIPGKLFEYMATGNPILAIGPEQGDVQRIIEETQSGKYFLHSDYLELKDFIQEIFEKKKTGNYNYSVQNVENFSRERLTLKLSKLIKNL</sequence>
<dbReference type="SUPFAM" id="SSF53756">
    <property type="entry name" value="UDP-Glycosyltransferase/glycogen phosphorylase"/>
    <property type="match status" value="1"/>
</dbReference>
<reference evidence="4 5" key="1">
    <citation type="submission" date="2020-07" db="EMBL/GenBank/DDBJ databases">
        <title>Moheibacter lacus sp. nov., a member of the family Flavobacteriaceae isolated from freshwater lake sediment.</title>
        <authorList>
            <person name="Liu Y."/>
        </authorList>
    </citation>
    <scope>NUCLEOTIDE SEQUENCE [LARGE SCALE GENOMIC DNA]</scope>
    <source>
        <strain evidence="4 5">BDHS18</strain>
    </source>
</reference>
<keyword evidence="5" id="KW-1185">Reference proteome</keyword>
<dbReference type="PANTHER" id="PTHR46401:SF2">
    <property type="entry name" value="GLYCOSYLTRANSFERASE WBBK-RELATED"/>
    <property type="match status" value="1"/>
</dbReference>
<dbReference type="GO" id="GO:0009103">
    <property type="term" value="P:lipopolysaccharide biosynthetic process"/>
    <property type="evidence" value="ECO:0007669"/>
    <property type="project" value="TreeGrafter"/>
</dbReference>
<organism evidence="4 5">
    <name type="scientific">Moheibacter lacus</name>
    <dbReference type="NCBI Taxonomy" id="2745851"/>
    <lineage>
        <taxon>Bacteria</taxon>
        <taxon>Pseudomonadati</taxon>
        <taxon>Bacteroidota</taxon>
        <taxon>Flavobacteriia</taxon>
        <taxon>Flavobacteriales</taxon>
        <taxon>Weeksellaceae</taxon>
        <taxon>Moheibacter</taxon>
    </lineage>
</organism>
<evidence type="ECO:0000259" key="2">
    <source>
        <dbReference type="Pfam" id="PF00534"/>
    </source>
</evidence>
<dbReference type="InterPro" id="IPR028098">
    <property type="entry name" value="Glyco_trans_4-like_N"/>
</dbReference>
<dbReference type="Proteomes" id="UP000552241">
    <property type="component" value="Unassembled WGS sequence"/>
</dbReference>
<feature type="domain" description="Glycosyl transferase family 1" evidence="2">
    <location>
        <begin position="244"/>
        <end position="402"/>
    </location>
</feature>
<accession>A0A838ZP41</accession>
<dbReference type="CDD" id="cd03794">
    <property type="entry name" value="GT4_WbuB-like"/>
    <property type="match status" value="1"/>
</dbReference>
<evidence type="ECO:0000313" key="5">
    <source>
        <dbReference type="Proteomes" id="UP000552241"/>
    </source>
</evidence>